<sequence length="240" mass="27113">MAVLVLGATGATGRLVVRELLLRGDRVKVVVRALERMDRDLIACESLDIVVSNVLDLPEAQLMAHLRECEAVICCLGHNLTLNGIYGQPRKLVSDTIKRICQAVAQLKPLQPIKLVLMSTTGFQNRRRGEVVSWRHRMVIQLVRQLLPPHVDNEEAARYLQDQVGDASPYLEWVAVRPDSLVDHPFKTEFSVHPSPTCDPLFAPRKSSRINVAHFMIELVGSPQTWSRWKQDMPVLYNNP</sequence>
<reference evidence="1" key="1">
    <citation type="journal article" date="2015" name="BMC Genomics">
        <title>Genome mining reveals unlocked bioactive potential of marine Gram-negative bacteria.</title>
        <authorList>
            <person name="Machado H."/>
            <person name="Sonnenschein E.C."/>
            <person name="Melchiorsen J."/>
            <person name="Gram L."/>
        </authorList>
    </citation>
    <scope>NUCLEOTIDE SEQUENCE</scope>
    <source>
        <strain evidence="1">S2052</strain>
    </source>
</reference>
<comment type="caution">
    <text evidence="1">The sequence shown here is derived from an EMBL/GenBank/DDBJ whole genome shotgun (WGS) entry which is preliminary data.</text>
</comment>
<protein>
    <submittedName>
        <fullName evidence="1">NAD-dependent epimerase/dehydratase</fullName>
    </submittedName>
</protein>
<gene>
    <name evidence="1" type="ORF">TW71_08200</name>
</gene>
<dbReference type="Gene3D" id="3.40.50.720">
    <property type="entry name" value="NAD(P)-binding Rossmann-like Domain"/>
    <property type="match status" value="1"/>
</dbReference>
<dbReference type="PANTHER" id="PTHR15020">
    <property type="entry name" value="FLAVIN REDUCTASE-RELATED"/>
    <property type="match status" value="1"/>
</dbReference>
<dbReference type="InterPro" id="IPR036291">
    <property type="entry name" value="NAD(P)-bd_dom_sf"/>
</dbReference>
<name>A0A837G9D3_9VIBR</name>
<evidence type="ECO:0000313" key="1">
    <source>
        <dbReference type="EMBL" id="KJY75011.1"/>
    </source>
</evidence>
<dbReference type="AlphaFoldDB" id="A0A837G9D3"/>
<dbReference type="RefSeq" id="WP_045985609.1">
    <property type="nucleotide sequence ID" value="NZ_CP063053.1"/>
</dbReference>
<dbReference type="SUPFAM" id="SSF51735">
    <property type="entry name" value="NAD(P)-binding Rossmann-fold domains"/>
    <property type="match status" value="1"/>
</dbReference>
<dbReference type="PANTHER" id="PTHR15020:SF11">
    <property type="entry name" value="OS06G0360300 PROTEIN"/>
    <property type="match status" value="1"/>
</dbReference>
<dbReference type="EMBL" id="JXXR01000008">
    <property type="protein sequence ID" value="KJY75011.1"/>
    <property type="molecule type" value="Genomic_DNA"/>
</dbReference>
<organism evidence="1">
    <name type="scientific">Vibrio coralliilyticus</name>
    <dbReference type="NCBI Taxonomy" id="190893"/>
    <lineage>
        <taxon>Bacteria</taxon>
        <taxon>Pseudomonadati</taxon>
        <taxon>Pseudomonadota</taxon>
        <taxon>Gammaproteobacteria</taxon>
        <taxon>Vibrionales</taxon>
        <taxon>Vibrionaceae</taxon>
        <taxon>Vibrio</taxon>
    </lineage>
</organism>
<proteinExistence type="predicted"/>
<dbReference type="InterPro" id="IPR016040">
    <property type="entry name" value="NAD(P)-bd_dom"/>
</dbReference>
<accession>A0A837G9D3</accession>
<dbReference type="Pfam" id="PF13460">
    <property type="entry name" value="NAD_binding_10"/>
    <property type="match status" value="1"/>
</dbReference>